<protein>
    <submittedName>
        <fullName evidence="4">Chemotaxis protein CheV</fullName>
    </submittedName>
</protein>
<dbReference type="Gene3D" id="2.30.30.40">
    <property type="entry name" value="SH3 Domains"/>
    <property type="match status" value="1"/>
</dbReference>
<dbReference type="Proteomes" id="UP001069090">
    <property type="component" value="Unassembled WGS sequence"/>
</dbReference>
<dbReference type="SUPFAM" id="SSF52172">
    <property type="entry name" value="CheY-like"/>
    <property type="match status" value="1"/>
</dbReference>
<evidence type="ECO:0000259" key="3">
    <source>
        <dbReference type="PROSITE" id="PS50851"/>
    </source>
</evidence>
<keyword evidence="5" id="KW-1185">Reference proteome</keyword>
<keyword evidence="1" id="KW-0597">Phosphoprotein</keyword>
<dbReference type="SMART" id="SM00448">
    <property type="entry name" value="REC"/>
    <property type="match status" value="1"/>
</dbReference>
<gene>
    <name evidence="4" type="ORF">O0V09_03150</name>
</gene>
<dbReference type="SMART" id="SM00260">
    <property type="entry name" value="CheW"/>
    <property type="match status" value="1"/>
</dbReference>
<dbReference type="InterPro" id="IPR024181">
    <property type="entry name" value="Chemotax_regulator_CheV"/>
</dbReference>
<dbReference type="PROSITE" id="PS50110">
    <property type="entry name" value="RESPONSE_REGULATORY"/>
    <property type="match status" value="1"/>
</dbReference>
<dbReference type="RefSeq" id="WP_258330335.1">
    <property type="nucleotide sequence ID" value="NZ_JAPTGG010000002.1"/>
</dbReference>
<evidence type="ECO:0000313" key="5">
    <source>
        <dbReference type="Proteomes" id="UP001069090"/>
    </source>
</evidence>
<name>A0A9J6RIC0_9GAMM</name>
<dbReference type="Pfam" id="PF00072">
    <property type="entry name" value="Response_reg"/>
    <property type="match status" value="1"/>
</dbReference>
<dbReference type="PANTHER" id="PTHR47233">
    <property type="entry name" value="CHEMOTAXIS PROTEIN CHEV"/>
    <property type="match status" value="1"/>
</dbReference>
<dbReference type="EMBL" id="JAPTGG010000002">
    <property type="protein sequence ID" value="MCZ0864180.1"/>
    <property type="molecule type" value="Genomic_DNA"/>
</dbReference>
<sequence length="313" mass="35000">MSDLLKNVDSRTNLVGRNRLELLTFRLKGSQLFAINVFKVQEVQEIQKVPRFTSLPKSNPVVVGVTTVRGQTIPVIDLSLAIGRSAIPLDGNAAMIVTEYNRTLQAFVVGSVDRIVNLNWEEVMPPPAASGRDNFLTAITRVDGKIVEIIDVEKVLATVVNFDTHVSEEVLQQEVLEFAKGMEVLLVDDSRLAIEQASTTLRQLGLEVIVEMDGLKALRRLQSWRDQGIDVTKKLLMVITDAEMPEMDGYRLTTEIKRDPALKDLFVVLHTSLSGNFNHAMVKKVGCDGFLSKFQPDKLAEEVQERVKMLMQQ</sequence>
<comment type="caution">
    <text evidence="4">The sequence shown here is derived from an EMBL/GenBank/DDBJ whole genome shotgun (WGS) entry which is preliminary data.</text>
</comment>
<accession>A0A9J6RIC0</accession>
<dbReference type="Gene3D" id="3.40.50.2300">
    <property type="match status" value="1"/>
</dbReference>
<evidence type="ECO:0000256" key="1">
    <source>
        <dbReference type="PROSITE-ProRule" id="PRU00169"/>
    </source>
</evidence>
<dbReference type="PROSITE" id="PS50851">
    <property type="entry name" value="CHEW"/>
    <property type="match status" value="1"/>
</dbReference>
<dbReference type="Pfam" id="PF01584">
    <property type="entry name" value="CheW"/>
    <property type="match status" value="1"/>
</dbReference>
<dbReference type="InterPro" id="IPR036061">
    <property type="entry name" value="CheW-like_dom_sf"/>
</dbReference>
<proteinExistence type="predicted"/>
<dbReference type="SUPFAM" id="SSF50341">
    <property type="entry name" value="CheW-like"/>
    <property type="match status" value="1"/>
</dbReference>
<dbReference type="InterPro" id="IPR011006">
    <property type="entry name" value="CheY-like_superfamily"/>
</dbReference>
<dbReference type="InterPro" id="IPR001789">
    <property type="entry name" value="Sig_transdc_resp-reg_receiver"/>
</dbReference>
<feature type="domain" description="Response regulatory" evidence="2">
    <location>
        <begin position="183"/>
        <end position="308"/>
    </location>
</feature>
<dbReference type="InterPro" id="IPR002545">
    <property type="entry name" value="CheW-lke_dom"/>
</dbReference>
<dbReference type="GO" id="GO:0000160">
    <property type="term" value="P:phosphorelay signal transduction system"/>
    <property type="evidence" value="ECO:0007669"/>
    <property type="project" value="InterPro"/>
</dbReference>
<dbReference type="PANTHER" id="PTHR47233:SF3">
    <property type="entry name" value="CHEMOTAXIS PROTEIN CHEV"/>
    <property type="match status" value="1"/>
</dbReference>
<dbReference type="CDD" id="cd19924">
    <property type="entry name" value="REC_CheV-like"/>
    <property type="match status" value="1"/>
</dbReference>
<organism evidence="4 5">
    <name type="scientific">Dasania phycosphaerae</name>
    <dbReference type="NCBI Taxonomy" id="2950436"/>
    <lineage>
        <taxon>Bacteria</taxon>
        <taxon>Pseudomonadati</taxon>
        <taxon>Pseudomonadota</taxon>
        <taxon>Gammaproteobacteria</taxon>
        <taxon>Cellvibrionales</taxon>
        <taxon>Spongiibacteraceae</taxon>
        <taxon>Dasania</taxon>
    </lineage>
</organism>
<dbReference type="Gene3D" id="2.40.50.180">
    <property type="entry name" value="CheA-289, Domain 4"/>
    <property type="match status" value="1"/>
</dbReference>
<reference evidence="4 5" key="1">
    <citation type="submission" date="2022-12" db="EMBL/GenBank/DDBJ databases">
        <title>Dasania phycosphaerae sp. nov., isolated from particulate material of the south coast of Korea.</title>
        <authorList>
            <person name="Jiang Y."/>
        </authorList>
    </citation>
    <scope>NUCLEOTIDE SEQUENCE [LARGE SCALE GENOMIC DNA]</scope>
    <source>
        <strain evidence="4 5">GY-19</strain>
    </source>
</reference>
<feature type="domain" description="CheW-like" evidence="3">
    <location>
        <begin position="19"/>
        <end position="161"/>
    </location>
</feature>
<evidence type="ECO:0000313" key="4">
    <source>
        <dbReference type="EMBL" id="MCZ0864180.1"/>
    </source>
</evidence>
<dbReference type="PIRSF" id="PIRSF002867">
    <property type="entry name" value="CheV"/>
    <property type="match status" value="1"/>
</dbReference>
<dbReference type="GO" id="GO:0006935">
    <property type="term" value="P:chemotaxis"/>
    <property type="evidence" value="ECO:0007669"/>
    <property type="project" value="InterPro"/>
</dbReference>
<feature type="modified residue" description="4-aspartylphosphate" evidence="1">
    <location>
        <position position="241"/>
    </location>
</feature>
<evidence type="ECO:0000259" key="2">
    <source>
        <dbReference type="PROSITE" id="PS50110"/>
    </source>
</evidence>
<dbReference type="AlphaFoldDB" id="A0A9J6RIC0"/>